<accession>A0AAD4LG96</accession>
<proteinExistence type="predicted"/>
<dbReference type="GO" id="GO:0016020">
    <property type="term" value="C:membrane"/>
    <property type="evidence" value="ECO:0007669"/>
    <property type="project" value="TreeGrafter"/>
</dbReference>
<evidence type="ECO:0000313" key="6">
    <source>
        <dbReference type="Proteomes" id="UP001201163"/>
    </source>
</evidence>
<dbReference type="EMBL" id="JAKELL010000027">
    <property type="protein sequence ID" value="KAH8991199.1"/>
    <property type="molecule type" value="Genomic_DNA"/>
</dbReference>
<feature type="domain" description="C2" evidence="4">
    <location>
        <begin position="9"/>
        <end position="132"/>
    </location>
</feature>
<dbReference type="SUPFAM" id="SSF49562">
    <property type="entry name" value="C2 domain (Calcium/lipid-binding domain, CaLB)"/>
    <property type="match status" value="2"/>
</dbReference>
<feature type="domain" description="C2" evidence="4">
    <location>
        <begin position="167"/>
        <end position="294"/>
    </location>
</feature>
<evidence type="ECO:0000313" key="5">
    <source>
        <dbReference type="EMBL" id="KAH8991199.1"/>
    </source>
</evidence>
<comment type="caution">
    <text evidence="5">The sequence shown here is derived from an EMBL/GenBank/DDBJ whole genome shotgun (WGS) entry which is preliminary data.</text>
</comment>
<evidence type="ECO:0000259" key="4">
    <source>
        <dbReference type="PROSITE" id="PS50004"/>
    </source>
</evidence>
<dbReference type="Gene3D" id="2.60.40.150">
    <property type="entry name" value="C2 domain"/>
    <property type="match status" value="2"/>
</dbReference>
<dbReference type="Pfam" id="PF00168">
    <property type="entry name" value="C2"/>
    <property type="match status" value="2"/>
</dbReference>
<dbReference type="InterPro" id="IPR000008">
    <property type="entry name" value="C2_dom"/>
</dbReference>
<feature type="region of interest" description="Disordered" evidence="3">
    <location>
        <begin position="1"/>
        <end position="26"/>
    </location>
</feature>
<dbReference type="CDD" id="cd00030">
    <property type="entry name" value="C2"/>
    <property type="match status" value="1"/>
</dbReference>
<evidence type="ECO:0000256" key="3">
    <source>
        <dbReference type="SAM" id="MobiDB-lite"/>
    </source>
</evidence>
<dbReference type="PROSITE" id="PS50004">
    <property type="entry name" value="C2"/>
    <property type="match status" value="2"/>
</dbReference>
<dbReference type="InterPro" id="IPR035892">
    <property type="entry name" value="C2_domain_sf"/>
</dbReference>
<keyword evidence="6" id="KW-1185">Reference proteome</keyword>
<evidence type="ECO:0000256" key="2">
    <source>
        <dbReference type="ARBA" id="ARBA00022837"/>
    </source>
</evidence>
<reference evidence="5" key="1">
    <citation type="submission" date="2022-01" db="EMBL/GenBank/DDBJ databases">
        <title>Comparative genomics reveals a dynamic genome evolution in the ectomycorrhizal milk-cap (Lactarius) mushrooms.</title>
        <authorList>
            <consortium name="DOE Joint Genome Institute"/>
            <person name="Lebreton A."/>
            <person name="Tang N."/>
            <person name="Kuo A."/>
            <person name="LaButti K."/>
            <person name="Drula E."/>
            <person name="Barry K."/>
            <person name="Clum A."/>
            <person name="Lipzen A."/>
            <person name="Mousain D."/>
            <person name="Ng V."/>
            <person name="Wang R."/>
            <person name="Wang X."/>
            <person name="Dai Y."/>
            <person name="Henrissat B."/>
            <person name="Grigoriev I.V."/>
            <person name="Guerin-Laguette A."/>
            <person name="Yu F."/>
            <person name="Martin F.M."/>
        </authorList>
    </citation>
    <scope>NUCLEOTIDE SEQUENCE</scope>
    <source>
        <strain evidence="5">QP</strain>
    </source>
</reference>
<dbReference type="PANTHER" id="PTHR45911:SF4">
    <property type="entry name" value="MULTIPLE C2 AND TRANSMEMBRANE DOMAIN-CONTAINING PROTEIN"/>
    <property type="match status" value="1"/>
</dbReference>
<organism evidence="5 6">
    <name type="scientific">Lactarius akahatsu</name>
    <dbReference type="NCBI Taxonomy" id="416441"/>
    <lineage>
        <taxon>Eukaryota</taxon>
        <taxon>Fungi</taxon>
        <taxon>Dikarya</taxon>
        <taxon>Basidiomycota</taxon>
        <taxon>Agaricomycotina</taxon>
        <taxon>Agaricomycetes</taxon>
        <taxon>Russulales</taxon>
        <taxon>Russulaceae</taxon>
        <taxon>Lactarius</taxon>
    </lineage>
</organism>
<dbReference type="Proteomes" id="UP001201163">
    <property type="component" value="Unassembled WGS sequence"/>
</dbReference>
<gene>
    <name evidence="5" type="ORF">EDB92DRAFT_1945992</name>
</gene>
<dbReference type="PANTHER" id="PTHR45911">
    <property type="entry name" value="C2 DOMAIN-CONTAINING PROTEIN"/>
    <property type="match status" value="1"/>
</dbReference>
<evidence type="ECO:0000256" key="1">
    <source>
        <dbReference type="ARBA" id="ARBA00022723"/>
    </source>
</evidence>
<dbReference type="GO" id="GO:0005509">
    <property type="term" value="F:calcium ion binding"/>
    <property type="evidence" value="ECO:0007669"/>
    <property type="project" value="TreeGrafter"/>
</dbReference>
<keyword evidence="2" id="KW-0106">Calcium</keyword>
<protein>
    <submittedName>
        <fullName evidence="5">C2 domain-containing protein</fullName>
    </submittedName>
</protein>
<sequence>MRLHIPILSRGSSRDSSESSPSPGETPVVYLRVQVISCQDLEAKDRNGYSDPFVIVSLLAERFQTPVRESNLNPVYDKDATFDFPIYMSLVHKLGTLDFVVWDKDRIRNDYMGEYSLPVDRWIEGTAFAFDDPDNEPFSVGLISSRSTKPVPGSMLIKVGFVRSPGSTRQVDFEKTYNALIANNNHVKVGVVMVEICGAKDLPKWRTVTLTGYDMDPFVEVSIGEEVQRTTVINHTRNPDWNEHLFFHVGQDDLSLPIRLTVFDRDKFTADDYVGEAEIFIDTLIKKADLNTWPYPADLSTLSEFKAPLNPVKKQGRVYNPAPTITFRSYSQSQLSA</sequence>
<dbReference type="SMART" id="SM00239">
    <property type="entry name" value="C2"/>
    <property type="match status" value="2"/>
</dbReference>
<name>A0AAD4LG96_9AGAM</name>
<keyword evidence="1" id="KW-0479">Metal-binding</keyword>
<dbReference type="AlphaFoldDB" id="A0AAD4LG96"/>